<gene>
    <name evidence="2" type="ORF">J5Y03_14865</name>
</gene>
<dbReference type="RefSeq" id="WP_209406784.1">
    <property type="nucleotide sequence ID" value="NZ_JAGIYQ010000011.1"/>
</dbReference>
<dbReference type="Proteomes" id="UP000682134">
    <property type="component" value="Unassembled WGS sequence"/>
</dbReference>
<accession>A0A940SJW3</accession>
<proteinExistence type="predicted"/>
<keyword evidence="3" id="KW-1185">Reference proteome</keyword>
<dbReference type="EMBL" id="JAGIYQ010000011">
    <property type="protein sequence ID" value="MBP0726440.1"/>
    <property type="molecule type" value="Genomic_DNA"/>
</dbReference>
<evidence type="ECO:0000313" key="3">
    <source>
        <dbReference type="Proteomes" id="UP000682134"/>
    </source>
</evidence>
<reference evidence="2" key="1">
    <citation type="submission" date="2021-04" db="EMBL/GenBank/DDBJ databases">
        <title>Genome seq and assembly of Bacillus sp.</title>
        <authorList>
            <person name="Chhetri G."/>
        </authorList>
    </citation>
    <scope>NUCLEOTIDE SEQUENCE</scope>
    <source>
        <strain evidence="2">RG28</strain>
    </source>
</reference>
<comment type="caution">
    <text evidence="2">The sequence shown here is derived from an EMBL/GenBank/DDBJ whole genome shotgun (WGS) entry which is preliminary data.</text>
</comment>
<evidence type="ECO:0000313" key="2">
    <source>
        <dbReference type="EMBL" id="MBP0726440.1"/>
    </source>
</evidence>
<feature type="region of interest" description="Disordered" evidence="1">
    <location>
        <begin position="1"/>
        <end position="69"/>
    </location>
</feature>
<sequence length="69" mass="8163">MDRTYGVYQNPYQVTANPSYNNYDVRQMPTQPGTMPQETHQHTHTHTHHHTHHHHHHHHHTGTTTTGQM</sequence>
<dbReference type="AlphaFoldDB" id="A0A940SJW3"/>
<protein>
    <submittedName>
        <fullName evidence="2">Uncharacterized protein</fullName>
    </submittedName>
</protein>
<organism evidence="2 3">
    <name type="scientific">Gottfriedia endophytica</name>
    <dbReference type="NCBI Taxonomy" id="2820819"/>
    <lineage>
        <taxon>Bacteria</taxon>
        <taxon>Bacillati</taxon>
        <taxon>Bacillota</taxon>
        <taxon>Bacilli</taxon>
        <taxon>Bacillales</taxon>
        <taxon>Bacillaceae</taxon>
        <taxon>Gottfriedia</taxon>
    </lineage>
</organism>
<feature type="compositionally biased region" description="Basic residues" evidence="1">
    <location>
        <begin position="42"/>
        <end position="61"/>
    </location>
</feature>
<name>A0A940SJW3_9BACI</name>
<feature type="compositionally biased region" description="Polar residues" evidence="1">
    <location>
        <begin position="10"/>
        <end position="38"/>
    </location>
</feature>
<evidence type="ECO:0000256" key="1">
    <source>
        <dbReference type="SAM" id="MobiDB-lite"/>
    </source>
</evidence>